<dbReference type="GO" id="GO:0033787">
    <property type="term" value="F:cyanocobalamin reductase (cyanide-eliminating) (NADP+) activity"/>
    <property type="evidence" value="ECO:0007669"/>
    <property type="project" value="TreeGrafter"/>
</dbReference>
<dbReference type="Pfam" id="PF16690">
    <property type="entry name" value="MMACHC"/>
    <property type="match status" value="1"/>
</dbReference>
<dbReference type="CDD" id="cd12959">
    <property type="entry name" value="MMACHC-like"/>
    <property type="match status" value="1"/>
</dbReference>
<comment type="subcellular location">
    <subcellularLocation>
        <location evidence="3">Cytoplasm</location>
    </subcellularLocation>
</comment>
<accession>A0A7J7K6D9</accession>
<comment type="caution">
    <text evidence="12">The sequence shown here is derived from an EMBL/GenBank/DDBJ whole genome shotgun (WGS) entry which is preliminary data.</text>
</comment>
<evidence type="ECO:0000313" key="12">
    <source>
        <dbReference type="EMBL" id="KAF6033783.1"/>
    </source>
</evidence>
<evidence type="ECO:0000256" key="7">
    <source>
        <dbReference type="ARBA" id="ARBA00022643"/>
    </source>
</evidence>
<dbReference type="GO" id="GO:0071949">
    <property type="term" value="F:FAD binding"/>
    <property type="evidence" value="ECO:0007669"/>
    <property type="project" value="TreeGrafter"/>
</dbReference>
<evidence type="ECO:0000256" key="5">
    <source>
        <dbReference type="ARBA" id="ARBA00022490"/>
    </source>
</evidence>
<sequence>MDAKLNEVRDQAESRGFVTYTFKVGWYNDAVGDAFKLPFEYDALGVLLLSSPDMFELNFLPYLKNNRTQEVHRDPIDSSVADFVSHLKEGILKDEAVETYFDYERDPQTRRPRILMQTVGHVSGAAFYYQQMHVTDSESSKKLYGVSIHPDYGGWFAFRSVMVFPHHFLPRDLSPKPPVDVVPGNEDRLKLLLLFNDHWKDSRFRDIIQPQKRYSELQQKYFNTLPADRKILVNDYLSGLPP</sequence>
<gene>
    <name evidence="12" type="ORF">EB796_007910</name>
</gene>
<organism evidence="12 13">
    <name type="scientific">Bugula neritina</name>
    <name type="common">Brown bryozoan</name>
    <name type="synonym">Sertularia neritina</name>
    <dbReference type="NCBI Taxonomy" id="10212"/>
    <lineage>
        <taxon>Eukaryota</taxon>
        <taxon>Metazoa</taxon>
        <taxon>Spiralia</taxon>
        <taxon>Lophotrochozoa</taxon>
        <taxon>Bryozoa</taxon>
        <taxon>Gymnolaemata</taxon>
        <taxon>Cheilostomatida</taxon>
        <taxon>Flustrina</taxon>
        <taxon>Buguloidea</taxon>
        <taxon>Bugulidae</taxon>
        <taxon>Bugula</taxon>
    </lineage>
</organism>
<evidence type="ECO:0000256" key="3">
    <source>
        <dbReference type="ARBA" id="ARBA00004496"/>
    </source>
</evidence>
<evidence type="ECO:0000256" key="8">
    <source>
        <dbReference type="ARBA" id="ARBA00022827"/>
    </source>
</evidence>
<keyword evidence="5" id="KW-0963">Cytoplasm</keyword>
<keyword evidence="6" id="KW-0285">Flavoprotein</keyword>
<evidence type="ECO:0000256" key="1">
    <source>
        <dbReference type="ARBA" id="ARBA00001917"/>
    </source>
</evidence>
<dbReference type="OrthoDB" id="409189at2759"/>
<name>A0A7J7K6D9_BUGNE</name>
<reference evidence="12" key="1">
    <citation type="submission" date="2020-06" db="EMBL/GenBank/DDBJ databases">
        <title>Draft genome of Bugula neritina, a colonial animal packing powerful symbionts and potential medicines.</title>
        <authorList>
            <person name="Rayko M."/>
        </authorList>
    </citation>
    <scope>NUCLEOTIDE SEQUENCE [LARGE SCALE GENOMIC DNA]</scope>
    <source>
        <strain evidence="12">Kwan_BN1</strain>
    </source>
</reference>
<keyword evidence="8" id="KW-0274">FAD</keyword>
<keyword evidence="13" id="KW-1185">Reference proteome</keyword>
<evidence type="ECO:0000256" key="2">
    <source>
        <dbReference type="ARBA" id="ARBA00001974"/>
    </source>
</evidence>
<keyword evidence="7" id="KW-0288">FMN</keyword>
<dbReference type="GO" id="GO:0032451">
    <property type="term" value="F:demethylase activity"/>
    <property type="evidence" value="ECO:0007669"/>
    <property type="project" value="TreeGrafter"/>
</dbReference>
<evidence type="ECO:0000256" key="11">
    <source>
        <dbReference type="ARBA" id="ARBA00031313"/>
    </source>
</evidence>
<dbReference type="PANTHER" id="PTHR31457:SF2">
    <property type="entry name" value="CYANOCOBALAMIN REDUCTASE _ ALKYLCOBALAMIN DEALKYLASE"/>
    <property type="match status" value="1"/>
</dbReference>
<keyword evidence="9" id="KW-0521">NADP</keyword>
<comment type="cofactor">
    <cofactor evidence="1">
        <name>FMN</name>
        <dbReference type="ChEBI" id="CHEBI:58210"/>
    </cofactor>
</comment>
<dbReference type="PANTHER" id="PTHR31457">
    <property type="entry name" value="METHYLMALONIC ACIDURIA AND HOMOCYSTINURIA TYPE C PROTEIN"/>
    <property type="match status" value="1"/>
</dbReference>
<dbReference type="GO" id="GO:0005737">
    <property type="term" value="C:cytoplasm"/>
    <property type="evidence" value="ECO:0007669"/>
    <property type="project" value="UniProtKB-SubCell"/>
</dbReference>
<comment type="cofactor">
    <cofactor evidence="2">
        <name>FAD</name>
        <dbReference type="ChEBI" id="CHEBI:57692"/>
    </cofactor>
</comment>
<dbReference type="Proteomes" id="UP000593567">
    <property type="component" value="Unassembled WGS sequence"/>
</dbReference>
<evidence type="ECO:0000256" key="6">
    <source>
        <dbReference type="ARBA" id="ARBA00022630"/>
    </source>
</evidence>
<keyword evidence="10" id="KW-0560">Oxidoreductase</keyword>
<dbReference type="EMBL" id="VXIV02001239">
    <property type="protein sequence ID" value="KAF6033783.1"/>
    <property type="molecule type" value="Genomic_DNA"/>
</dbReference>
<dbReference type="AlphaFoldDB" id="A0A7J7K6D9"/>
<evidence type="ECO:0000313" key="13">
    <source>
        <dbReference type="Proteomes" id="UP000593567"/>
    </source>
</evidence>
<dbReference type="InterPro" id="IPR032037">
    <property type="entry name" value="MMACHC"/>
</dbReference>
<protein>
    <recommendedName>
        <fullName evidence="11">Cyanocobalamin reductase (cyanide-eliminating)</fullName>
    </recommendedName>
</protein>
<evidence type="ECO:0000256" key="4">
    <source>
        <dbReference type="ARBA" id="ARBA00007762"/>
    </source>
</evidence>
<evidence type="ECO:0000256" key="10">
    <source>
        <dbReference type="ARBA" id="ARBA00023002"/>
    </source>
</evidence>
<evidence type="ECO:0000256" key="9">
    <source>
        <dbReference type="ARBA" id="ARBA00022857"/>
    </source>
</evidence>
<comment type="similarity">
    <text evidence="4">Belongs to the MMACHC family.</text>
</comment>
<dbReference type="GO" id="GO:0009235">
    <property type="term" value="P:cobalamin metabolic process"/>
    <property type="evidence" value="ECO:0007669"/>
    <property type="project" value="TreeGrafter"/>
</dbReference>
<proteinExistence type="inferred from homology"/>